<geneLocation type="plasmid" evidence="1">
    <name>pSa1423-90k</name>
</geneLocation>
<evidence type="ECO:0000313" key="1">
    <source>
        <dbReference type="EMBL" id="QBM91381.1"/>
    </source>
</evidence>
<dbReference type="AlphaFoldDB" id="A0A482ETE5"/>
<proteinExistence type="predicted"/>
<sequence length="107" mass="12317">MLLSQKVSRSLKPSSKSEGQYARWFTLATASWRRNARGLTEAKCRNLSTLTGSHRYAQVLTPECVASFHRGLISLHKITPNRMMSEAEHRGKRWYHPKMGQFSRLGR</sequence>
<accession>A0A482ETE5</accession>
<protein>
    <submittedName>
        <fullName evidence="1">Uncharacterized protein</fullName>
    </submittedName>
</protein>
<organism evidence="1">
    <name type="scientific">Salmonella sp</name>
    <dbReference type="NCBI Taxonomy" id="599"/>
    <lineage>
        <taxon>Bacteria</taxon>
        <taxon>Pseudomonadati</taxon>
        <taxon>Pseudomonadota</taxon>
        <taxon>Gammaproteobacteria</taxon>
        <taxon>Enterobacterales</taxon>
        <taxon>Enterobacteriaceae</taxon>
        <taxon>Salmonella</taxon>
    </lineage>
</organism>
<dbReference type="EMBL" id="MK356557">
    <property type="protein sequence ID" value="QBM91381.1"/>
    <property type="molecule type" value="Genomic_DNA"/>
</dbReference>
<name>A0A482ETE5_SALSP</name>
<keyword evidence="1" id="KW-0614">Plasmid</keyword>
<gene>
    <name evidence="1" type="ORF">NNIBIDOC_00048</name>
</gene>
<reference evidence="1" key="1">
    <citation type="submission" date="2019-01" db="EMBL/GenBank/DDBJ databases">
        <title>Salmonella strain 1423 plasmid sequences.</title>
        <authorList>
            <person name="Chen K."/>
            <person name="Chen S."/>
        </authorList>
    </citation>
    <scope>NUCLEOTIDE SEQUENCE</scope>
    <source>
        <strain evidence="1">Sa1423</strain>
        <plasmid evidence="1">pSa1423-90k</plasmid>
    </source>
</reference>